<dbReference type="AlphaFoldDB" id="A0A1L9NK00"/>
<evidence type="ECO:0000256" key="3">
    <source>
        <dbReference type="ARBA" id="ARBA00022630"/>
    </source>
</evidence>
<accession>A0A1L9NK00</accession>
<feature type="domain" description="FAD-binding PCMH-type" evidence="7">
    <location>
        <begin position="114"/>
        <end position="305"/>
    </location>
</feature>
<proteinExistence type="inferred from homology"/>
<dbReference type="InterPro" id="IPR050416">
    <property type="entry name" value="FAD-linked_Oxidoreductase"/>
</dbReference>
<dbReference type="Gene3D" id="3.30.465.10">
    <property type="match status" value="2"/>
</dbReference>
<dbReference type="InterPro" id="IPR016166">
    <property type="entry name" value="FAD-bd_PCMH"/>
</dbReference>
<keyword evidence="6" id="KW-0732">Signal</keyword>
<dbReference type="OrthoDB" id="9983560at2759"/>
<evidence type="ECO:0000256" key="4">
    <source>
        <dbReference type="ARBA" id="ARBA00022827"/>
    </source>
</evidence>
<dbReference type="InterPro" id="IPR012951">
    <property type="entry name" value="BBE"/>
</dbReference>
<dbReference type="GO" id="GO:0071949">
    <property type="term" value="F:FAD binding"/>
    <property type="evidence" value="ECO:0007669"/>
    <property type="project" value="InterPro"/>
</dbReference>
<evidence type="ECO:0000256" key="2">
    <source>
        <dbReference type="ARBA" id="ARBA00005466"/>
    </source>
</evidence>
<keyword evidence="9" id="KW-1185">Reference proteome</keyword>
<dbReference type="InterPro" id="IPR006094">
    <property type="entry name" value="Oxid_FAD_bind_N"/>
</dbReference>
<dbReference type="Pfam" id="PF01565">
    <property type="entry name" value="FAD_binding_4"/>
    <property type="match status" value="1"/>
</dbReference>
<dbReference type="Gene3D" id="3.40.462.20">
    <property type="match status" value="1"/>
</dbReference>
<feature type="signal peptide" evidence="6">
    <location>
        <begin position="1"/>
        <end position="18"/>
    </location>
</feature>
<gene>
    <name evidence="8" type="ORF">ASPTUDRAFT_195160</name>
</gene>
<dbReference type="Proteomes" id="UP000184304">
    <property type="component" value="Unassembled WGS sequence"/>
</dbReference>
<protein>
    <recommendedName>
        <fullName evidence="7">FAD-binding PCMH-type domain-containing protein</fullName>
    </recommendedName>
</protein>
<evidence type="ECO:0000313" key="8">
    <source>
        <dbReference type="EMBL" id="OJI89630.1"/>
    </source>
</evidence>
<evidence type="ECO:0000313" key="9">
    <source>
        <dbReference type="Proteomes" id="UP000184304"/>
    </source>
</evidence>
<dbReference type="PANTHER" id="PTHR42973:SF39">
    <property type="entry name" value="FAD-BINDING PCMH-TYPE DOMAIN-CONTAINING PROTEIN"/>
    <property type="match status" value="1"/>
</dbReference>
<evidence type="ECO:0000256" key="6">
    <source>
        <dbReference type="SAM" id="SignalP"/>
    </source>
</evidence>
<dbReference type="InterPro" id="IPR036318">
    <property type="entry name" value="FAD-bd_PCMH-like_sf"/>
</dbReference>
<dbReference type="SUPFAM" id="SSF56176">
    <property type="entry name" value="FAD-binding/transporter-associated domain-like"/>
    <property type="match status" value="1"/>
</dbReference>
<dbReference type="OMA" id="INWETWP"/>
<comment type="similarity">
    <text evidence="2">Belongs to the oxygen-dependent FAD-linked oxidoreductase family.</text>
</comment>
<dbReference type="PROSITE" id="PS51387">
    <property type="entry name" value="FAD_PCMH"/>
    <property type="match status" value="1"/>
</dbReference>
<dbReference type="PANTHER" id="PTHR42973">
    <property type="entry name" value="BINDING OXIDOREDUCTASE, PUTATIVE (AFU_ORTHOLOGUE AFUA_1G17690)-RELATED"/>
    <property type="match status" value="1"/>
</dbReference>
<dbReference type="VEuPathDB" id="FungiDB:ASPTUDRAFT_195160"/>
<keyword evidence="5" id="KW-0560">Oxidoreductase</keyword>
<organism evidence="8 9">
    <name type="scientific">Aspergillus tubingensis (strain CBS 134.48)</name>
    <dbReference type="NCBI Taxonomy" id="767770"/>
    <lineage>
        <taxon>Eukaryota</taxon>
        <taxon>Fungi</taxon>
        <taxon>Dikarya</taxon>
        <taxon>Ascomycota</taxon>
        <taxon>Pezizomycotina</taxon>
        <taxon>Eurotiomycetes</taxon>
        <taxon>Eurotiomycetidae</taxon>
        <taxon>Eurotiales</taxon>
        <taxon>Aspergillaceae</taxon>
        <taxon>Aspergillus</taxon>
        <taxon>Aspergillus subgen. Circumdati</taxon>
    </lineage>
</organism>
<evidence type="ECO:0000256" key="5">
    <source>
        <dbReference type="ARBA" id="ARBA00023002"/>
    </source>
</evidence>
<dbReference type="EMBL" id="KV878177">
    <property type="protein sequence ID" value="OJI89630.1"/>
    <property type="molecule type" value="Genomic_DNA"/>
</dbReference>
<evidence type="ECO:0000256" key="1">
    <source>
        <dbReference type="ARBA" id="ARBA00001974"/>
    </source>
</evidence>
<comment type="cofactor">
    <cofactor evidence="1">
        <name>FAD</name>
        <dbReference type="ChEBI" id="CHEBI:57692"/>
    </cofactor>
</comment>
<keyword evidence="3" id="KW-0285">Flavoprotein</keyword>
<reference evidence="9" key="1">
    <citation type="journal article" date="2017" name="Genome Biol.">
        <title>Comparative genomics reveals high biological diversity and specific adaptations in the industrially and medically important fungal genus Aspergillus.</title>
        <authorList>
            <person name="de Vries R.P."/>
            <person name="Riley R."/>
            <person name="Wiebenga A."/>
            <person name="Aguilar-Osorio G."/>
            <person name="Amillis S."/>
            <person name="Uchima C.A."/>
            <person name="Anderluh G."/>
            <person name="Asadollahi M."/>
            <person name="Askin M."/>
            <person name="Barry K."/>
            <person name="Battaglia E."/>
            <person name="Bayram O."/>
            <person name="Benocci T."/>
            <person name="Braus-Stromeyer S.A."/>
            <person name="Caldana C."/>
            <person name="Canovas D."/>
            <person name="Cerqueira G.C."/>
            <person name="Chen F."/>
            <person name="Chen W."/>
            <person name="Choi C."/>
            <person name="Clum A."/>
            <person name="Dos Santos R.A."/>
            <person name="Damasio A.R."/>
            <person name="Diallinas G."/>
            <person name="Emri T."/>
            <person name="Fekete E."/>
            <person name="Flipphi M."/>
            <person name="Freyberg S."/>
            <person name="Gallo A."/>
            <person name="Gournas C."/>
            <person name="Habgood R."/>
            <person name="Hainaut M."/>
            <person name="Harispe M.L."/>
            <person name="Henrissat B."/>
            <person name="Hilden K.S."/>
            <person name="Hope R."/>
            <person name="Hossain A."/>
            <person name="Karabika E."/>
            <person name="Karaffa L."/>
            <person name="Karanyi Z."/>
            <person name="Krasevec N."/>
            <person name="Kuo A."/>
            <person name="Kusch H."/>
            <person name="LaButti K."/>
            <person name="Lagendijk E.L."/>
            <person name="Lapidus A."/>
            <person name="Levasseur A."/>
            <person name="Lindquist E."/>
            <person name="Lipzen A."/>
            <person name="Logrieco A.F."/>
            <person name="MacCabe A."/>
            <person name="Maekelae M.R."/>
            <person name="Malavazi I."/>
            <person name="Melin P."/>
            <person name="Meyer V."/>
            <person name="Mielnichuk N."/>
            <person name="Miskei M."/>
            <person name="Molnar A.P."/>
            <person name="Mule G."/>
            <person name="Ngan C.Y."/>
            <person name="Orejas M."/>
            <person name="Orosz E."/>
            <person name="Ouedraogo J.P."/>
            <person name="Overkamp K.M."/>
            <person name="Park H.-S."/>
            <person name="Perrone G."/>
            <person name="Piumi F."/>
            <person name="Punt P.J."/>
            <person name="Ram A.F."/>
            <person name="Ramon A."/>
            <person name="Rauscher S."/>
            <person name="Record E."/>
            <person name="Riano-Pachon D.M."/>
            <person name="Robert V."/>
            <person name="Roehrig J."/>
            <person name="Ruller R."/>
            <person name="Salamov A."/>
            <person name="Salih N.S."/>
            <person name="Samson R.A."/>
            <person name="Sandor E."/>
            <person name="Sanguinetti M."/>
            <person name="Schuetze T."/>
            <person name="Sepcic K."/>
            <person name="Shelest E."/>
            <person name="Sherlock G."/>
            <person name="Sophianopoulou V."/>
            <person name="Squina F.M."/>
            <person name="Sun H."/>
            <person name="Susca A."/>
            <person name="Todd R.B."/>
            <person name="Tsang A."/>
            <person name="Unkles S.E."/>
            <person name="van de Wiele N."/>
            <person name="van Rossen-Uffink D."/>
            <person name="Oliveira J.V."/>
            <person name="Vesth T.C."/>
            <person name="Visser J."/>
            <person name="Yu J.-H."/>
            <person name="Zhou M."/>
            <person name="Andersen M.R."/>
            <person name="Archer D.B."/>
            <person name="Baker S.E."/>
            <person name="Benoit I."/>
            <person name="Brakhage A.A."/>
            <person name="Braus G.H."/>
            <person name="Fischer R."/>
            <person name="Frisvad J.C."/>
            <person name="Goldman G.H."/>
            <person name="Houbraken J."/>
            <person name="Oakley B."/>
            <person name="Pocsi I."/>
            <person name="Scazzocchio C."/>
            <person name="Seiboth B."/>
            <person name="vanKuyk P.A."/>
            <person name="Wortman J."/>
            <person name="Dyer P.S."/>
            <person name="Grigoriev I.V."/>
        </authorList>
    </citation>
    <scope>NUCLEOTIDE SEQUENCE [LARGE SCALE GENOMIC DNA]</scope>
    <source>
        <strain evidence="9">CBS 134.48</strain>
    </source>
</reference>
<dbReference type="GO" id="GO:0016491">
    <property type="term" value="F:oxidoreductase activity"/>
    <property type="evidence" value="ECO:0007669"/>
    <property type="project" value="UniProtKB-KW"/>
</dbReference>
<name>A0A1L9NK00_ASPTC</name>
<evidence type="ECO:0000259" key="7">
    <source>
        <dbReference type="PROSITE" id="PS51387"/>
    </source>
</evidence>
<dbReference type="InterPro" id="IPR016169">
    <property type="entry name" value="FAD-bd_PCMH_sub2"/>
</dbReference>
<feature type="chain" id="PRO_5011956550" description="FAD-binding PCMH-type domain-containing protein" evidence="6">
    <location>
        <begin position="19"/>
        <end position="618"/>
    </location>
</feature>
<keyword evidence="4" id="KW-0274">FAD</keyword>
<sequence>MLTTLALLMLQVSSLVRASFACRCQPSDACWPSRDDWKHLNESISGHLVRVYPIGHVCHVPFFNQASCNQLVHLQYDSNWRAEQPGALQSFNWENWPGKNESCTIEANSSSVCGQGRIPLYSAVVHSVAEIRTVVRFAKQRNIRLVIKNTGHDSTGRSGAPNSLQILTNRLKDIIFHYDFVPSQGGLGIDDVNAIGVPAVTIGAGVMVGELYAAAAARGLIVVAGECSTVGVAGGYLQGGGVSTVLSPLYGLAVDHVLELEVVTAQGDIVTADENQHEDLFWALRGGGGGTYGIVTKVTMRTFRDIPSVIPTIHFTYPQANDIFWQTITQIVRLTQSMSVNGNSGQYIVGRLPSYHWYVNWTMFVWDDNDSELLEEQVLPFLRFLDWLDIEYQYELAEYSRISAFLTIPKQADIGGIGYLQSSVVISESLMNSIAGASRLTASFSKLVLDPGALITVNVLGGQVNLNAKDGDTSVNPMWRSSSLLVVLMQSFPPTPEAQSAAHQTLSQINTPILASIDPEGGGVYFNEADPDQSDFQNAFWGRHYGRLRQIKSQWDPDDLFMVRNGVGSEYWDSERGSRDPLRSAGQLFDWEDKDAKKEVVRFYKCFWSVASLARREA</sequence>
<dbReference type="Pfam" id="PF08031">
    <property type="entry name" value="BBE"/>
    <property type="match status" value="1"/>
</dbReference>